<feature type="domain" description="FAD-dependent oxidoreductase 2 FAD-binding" evidence="5">
    <location>
        <begin position="63"/>
        <end position="532"/>
    </location>
</feature>
<evidence type="ECO:0000256" key="4">
    <source>
        <dbReference type="ARBA" id="ARBA00023002"/>
    </source>
</evidence>
<evidence type="ECO:0000313" key="6">
    <source>
        <dbReference type="EMBL" id="MEC4295980.1"/>
    </source>
</evidence>
<reference evidence="6 7" key="1">
    <citation type="submission" date="2024-01" db="EMBL/GenBank/DDBJ databases">
        <title>novel species in genus Adlercreutzia.</title>
        <authorList>
            <person name="Liu X."/>
        </authorList>
    </citation>
    <scope>NUCLEOTIDE SEQUENCE [LARGE SCALE GENOMIC DNA]</scope>
    <source>
        <strain evidence="6 7">R22</strain>
    </source>
</reference>
<dbReference type="RefSeq" id="WP_326455236.1">
    <property type="nucleotide sequence ID" value="NZ_JAYMFH010000024.1"/>
</dbReference>
<dbReference type="InterPro" id="IPR027477">
    <property type="entry name" value="Succ_DH/fumarate_Rdtase_cat_sf"/>
</dbReference>
<dbReference type="PROSITE" id="PS51318">
    <property type="entry name" value="TAT"/>
    <property type="match status" value="1"/>
</dbReference>
<dbReference type="SUPFAM" id="SSF51905">
    <property type="entry name" value="FAD/NAD(P)-binding domain"/>
    <property type="match status" value="1"/>
</dbReference>
<gene>
    <name evidence="6" type="ORF">VJ920_11755</name>
</gene>
<dbReference type="Proteomes" id="UP001343724">
    <property type="component" value="Unassembled WGS sequence"/>
</dbReference>
<comment type="cofactor">
    <cofactor evidence="1">
        <name>FAD</name>
        <dbReference type="ChEBI" id="CHEBI:57692"/>
    </cofactor>
</comment>
<organism evidence="6 7">
    <name type="scientific">Adlercreutzia shanghongiae</name>
    <dbReference type="NCBI Taxonomy" id="3111773"/>
    <lineage>
        <taxon>Bacteria</taxon>
        <taxon>Bacillati</taxon>
        <taxon>Actinomycetota</taxon>
        <taxon>Coriobacteriia</taxon>
        <taxon>Eggerthellales</taxon>
        <taxon>Eggerthellaceae</taxon>
        <taxon>Adlercreutzia</taxon>
    </lineage>
</organism>
<sequence>MQDLNLTASRRSFIKSAGVALLGAAALGATGCAPKTKGEADLPATGNDAAEIVDNINWDATYDVIVVGGGIAGLATAATVALEGEGKSCLLLEKSANCGGNSFASSGFCMHAEDAEAVYSTYISGLSGDTNCTPEDVLRAYAQGITENVQWAKDLGGEPYMSVFPIGWADDESRTNQIPEYPEIEGAELQGAFKFNGGEDGTGPTHIAVFLQNYVREHADVIDYKLSTPMTALVQDPATGTILGVVADDGGNKYYKATGGVVMCTGGFENDPEYLEQYMGMQGVTPAAALENTADGHRACQKAGAALWHMHGGACFWLAPRNLDNTQFTQTQQTGLTKEFGITVGVNGRRFYNDWDACAAGDVLPIGGNLATNVGYRHGQTQWGGRWIHLQLPPKAWFVFDAAGLAAGALPEGLTSDPVADGWAHSAATLEELAGKIEVPAEELVKTVNQWNEFCERGEDLAFYRPSNHMTPVASGPFYAMLCTPTLLNTDGGPVHDAEARILDPYGDPIPHLYSAGEFGSIWGAMYQGTGNIGECCVFGRIAARNAMASA</sequence>
<dbReference type="SUPFAM" id="SSF56425">
    <property type="entry name" value="Succinate dehydrogenase/fumarate reductase flavoprotein, catalytic domain"/>
    <property type="match status" value="1"/>
</dbReference>
<evidence type="ECO:0000256" key="1">
    <source>
        <dbReference type="ARBA" id="ARBA00001974"/>
    </source>
</evidence>
<keyword evidence="3" id="KW-0274">FAD</keyword>
<accession>A0ABU6J1K0</accession>
<keyword evidence="2" id="KW-0285">Flavoprotein</keyword>
<dbReference type="EMBL" id="JAYMFH010000024">
    <property type="protein sequence ID" value="MEC4295980.1"/>
    <property type="molecule type" value="Genomic_DNA"/>
</dbReference>
<dbReference type="InterPro" id="IPR036188">
    <property type="entry name" value="FAD/NAD-bd_sf"/>
</dbReference>
<dbReference type="PANTHER" id="PTHR43400">
    <property type="entry name" value="FUMARATE REDUCTASE"/>
    <property type="match status" value="1"/>
</dbReference>
<dbReference type="InterPro" id="IPR003953">
    <property type="entry name" value="FAD-dep_OxRdtase_2_FAD-bd"/>
</dbReference>
<protein>
    <submittedName>
        <fullName evidence="6">FAD-dependent oxidoreductase</fullName>
    </submittedName>
</protein>
<dbReference type="Gene3D" id="3.90.700.10">
    <property type="entry name" value="Succinate dehydrogenase/fumarate reductase flavoprotein, catalytic domain"/>
    <property type="match status" value="1"/>
</dbReference>
<dbReference type="Gene3D" id="3.50.50.60">
    <property type="entry name" value="FAD/NAD(P)-binding domain"/>
    <property type="match status" value="1"/>
</dbReference>
<dbReference type="Pfam" id="PF00890">
    <property type="entry name" value="FAD_binding_2"/>
    <property type="match status" value="1"/>
</dbReference>
<dbReference type="PANTHER" id="PTHR43400:SF10">
    <property type="entry name" value="3-OXOSTEROID 1-DEHYDROGENASE"/>
    <property type="match status" value="1"/>
</dbReference>
<comment type="caution">
    <text evidence="6">The sequence shown here is derived from an EMBL/GenBank/DDBJ whole genome shotgun (WGS) entry which is preliminary data.</text>
</comment>
<proteinExistence type="predicted"/>
<evidence type="ECO:0000256" key="2">
    <source>
        <dbReference type="ARBA" id="ARBA00022630"/>
    </source>
</evidence>
<evidence type="ECO:0000256" key="3">
    <source>
        <dbReference type="ARBA" id="ARBA00022827"/>
    </source>
</evidence>
<name>A0ABU6J1K0_9ACTN</name>
<evidence type="ECO:0000259" key="5">
    <source>
        <dbReference type="Pfam" id="PF00890"/>
    </source>
</evidence>
<evidence type="ECO:0000313" key="7">
    <source>
        <dbReference type="Proteomes" id="UP001343724"/>
    </source>
</evidence>
<keyword evidence="7" id="KW-1185">Reference proteome</keyword>
<keyword evidence="4" id="KW-0560">Oxidoreductase</keyword>
<dbReference type="InterPro" id="IPR006311">
    <property type="entry name" value="TAT_signal"/>
</dbReference>
<dbReference type="InterPro" id="IPR050315">
    <property type="entry name" value="FAD-oxidoreductase_2"/>
</dbReference>